<protein>
    <submittedName>
        <fullName evidence="2">GNAT family N-acetyltransferase</fullName>
    </submittedName>
</protein>
<organism evidence="2 3">
    <name type="scientific">Chromobacterium paludis</name>
    <dbReference type="NCBI Taxonomy" id="2605945"/>
    <lineage>
        <taxon>Bacteria</taxon>
        <taxon>Pseudomonadati</taxon>
        <taxon>Pseudomonadota</taxon>
        <taxon>Betaproteobacteria</taxon>
        <taxon>Neisseriales</taxon>
        <taxon>Chromobacteriaceae</taxon>
        <taxon>Chromobacterium</taxon>
    </lineage>
</organism>
<dbReference type="AlphaFoldDB" id="A0A5C1DIJ8"/>
<name>A0A5C1DIJ8_9NEIS</name>
<dbReference type="InterPro" id="IPR000182">
    <property type="entry name" value="GNAT_dom"/>
</dbReference>
<sequence length="166" mass="18119">MSMRLEPLSTADWPACFALFRDSVQALAGGAYTREQCEAWAPARAWDAGIEQAWRARLDGAWACKAVADDSRLAGFAWLKPDGEFDMLFVAPWAGRQGLGGRMVRTLDNQAEEAGVTALHAWASHAARPVFEQAGYTVLRANRVVRGGVAIDNWLLAKGGWREEGA</sequence>
<dbReference type="PANTHER" id="PTHR43451">
    <property type="entry name" value="ACETYLTRANSFERASE (GNAT) FAMILY PROTEIN"/>
    <property type="match status" value="1"/>
</dbReference>
<proteinExistence type="predicted"/>
<evidence type="ECO:0000259" key="1">
    <source>
        <dbReference type="PROSITE" id="PS51186"/>
    </source>
</evidence>
<dbReference type="PROSITE" id="PS51186">
    <property type="entry name" value="GNAT"/>
    <property type="match status" value="1"/>
</dbReference>
<dbReference type="SUPFAM" id="SSF55729">
    <property type="entry name" value="Acyl-CoA N-acyltransferases (Nat)"/>
    <property type="match status" value="1"/>
</dbReference>
<keyword evidence="3" id="KW-1185">Reference proteome</keyword>
<dbReference type="CDD" id="cd04301">
    <property type="entry name" value="NAT_SF"/>
    <property type="match status" value="1"/>
</dbReference>
<evidence type="ECO:0000313" key="3">
    <source>
        <dbReference type="Proteomes" id="UP000322079"/>
    </source>
</evidence>
<accession>A0A5C1DIJ8</accession>
<reference evidence="2 3" key="1">
    <citation type="submission" date="2019-08" db="EMBL/GenBank/DDBJ databases">
        <title>Chromobacterium paludis, a novel bacterium isolated from a Maryland marsh pond.</title>
        <authorList>
            <person name="Blackburn M.B."/>
            <person name="Gundersen-Rindal D.E."/>
        </authorList>
    </citation>
    <scope>NUCLEOTIDE SEQUENCE [LARGE SCALE GENOMIC DNA]</scope>
    <source>
        <strain evidence="3">IIBBL 257-1</strain>
    </source>
</reference>
<dbReference type="KEGG" id="chrm:FYK34_09975"/>
<gene>
    <name evidence="2" type="ORF">FYK34_09975</name>
</gene>
<keyword evidence="2" id="KW-0808">Transferase</keyword>
<dbReference type="Gene3D" id="3.40.630.30">
    <property type="match status" value="1"/>
</dbReference>
<feature type="domain" description="N-acetyltransferase" evidence="1">
    <location>
        <begin position="3"/>
        <end position="158"/>
    </location>
</feature>
<dbReference type="Pfam" id="PF13673">
    <property type="entry name" value="Acetyltransf_10"/>
    <property type="match status" value="1"/>
</dbReference>
<dbReference type="GO" id="GO:0016747">
    <property type="term" value="F:acyltransferase activity, transferring groups other than amino-acyl groups"/>
    <property type="evidence" value="ECO:0007669"/>
    <property type="project" value="InterPro"/>
</dbReference>
<dbReference type="InterPro" id="IPR016181">
    <property type="entry name" value="Acyl_CoA_acyltransferase"/>
</dbReference>
<dbReference type="Proteomes" id="UP000322079">
    <property type="component" value="Chromosome"/>
</dbReference>
<dbReference type="EMBL" id="CP043473">
    <property type="protein sequence ID" value="QEL55867.1"/>
    <property type="molecule type" value="Genomic_DNA"/>
</dbReference>
<dbReference type="InterPro" id="IPR052564">
    <property type="entry name" value="N-acetyltrans/Recomb-assoc"/>
</dbReference>
<dbReference type="PANTHER" id="PTHR43451:SF1">
    <property type="entry name" value="ACETYLTRANSFERASE"/>
    <property type="match status" value="1"/>
</dbReference>
<evidence type="ECO:0000313" key="2">
    <source>
        <dbReference type="EMBL" id="QEL55867.1"/>
    </source>
</evidence>